<name>A0A0R3M4B5_9BRAD</name>
<evidence type="ECO:0000256" key="4">
    <source>
        <dbReference type="ARBA" id="ARBA00023125"/>
    </source>
</evidence>
<dbReference type="PRINTS" id="PR00039">
    <property type="entry name" value="HTHLYSR"/>
</dbReference>
<evidence type="ECO:0000259" key="6">
    <source>
        <dbReference type="PROSITE" id="PS50931"/>
    </source>
</evidence>
<evidence type="ECO:0000256" key="2">
    <source>
        <dbReference type="ARBA" id="ARBA00009437"/>
    </source>
</evidence>
<dbReference type="GO" id="GO:0032993">
    <property type="term" value="C:protein-DNA complex"/>
    <property type="evidence" value="ECO:0007669"/>
    <property type="project" value="TreeGrafter"/>
</dbReference>
<evidence type="ECO:0000256" key="1">
    <source>
        <dbReference type="ARBA" id="ARBA00003502"/>
    </source>
</evidence>
<dbReference type="InterPro" id="IPR037410">
    <property type="entry name" value="BudR_PBP2"/>
</dbReference>
<keyword evidence="5" id="KW-0804">Transcription</keyword>
<dbReference type="Proteomes" id="UP000052023">
    <property type="component" value="Unassembled WGS sequence"/>
</dbReference>
<dbReference type="Pfam" id="PF03466">
    <property type="entry name" value="LysR_substrate"/>
    <property type="match status" value="1"/>
</dbReference>
<dbReference type="AlphaFoldDB" id="A0A0R3M4B5"/>
<gene>
    <name evidence="7" type="ORF">CQ13_37645</name>
</gene>
<dbReference type="EMBL" id="LLYA01000232">
    <property type="protein sequence ID" value="KRR14905.1"/>
    <property type="molecule type" value="Genomic_DNA"/>
</dbReference>
<dbReference type="Pfam" id="PF00126">
    <property type="entry name" value="HTH_1"/>
    <property type="match status" value="1"/>
</dbReference>
<dbReference type="Gene3D" id="3.40.190.10">
    <property type="entry name" value="Periplasmic binding protein-like II"/>
    <property type="match status" value="2"/>
</dbReference>
<organism evidence="7 8">
    <name type="scientific">Bradyrhizobium retamae</name>
    <dbReference type="NCBI Taxonomy" id="1300035"/>
    <lineage>
        <taxon>Bacteria</taxon>
        <taxon>Pseudomonadati</taxon>
        <taxon>Pseudomonadota</taxon>
        <taxon>Alphaproteobacteria</taxon>
        <taxon>Hyphomicrobiales</taxon>
        <taxon>Nitrobacteraceae</taxon>
        <taxon>Bradyrhizobium</taxon>
    </lineage>
</organism>
<dbReference type="GO" id="GO:0003677">
    <property type="term" value="F:DNA binding"/>
    <property type="evidence" value="ECO:0007669"/>
    <property type="project" value="UniProtKB-KW"/>
</dbReference>
<dbReference type="GO" id="GO:0003700">
    <property type="term" value="F:DNA-binding transcription factor activity"/>
    <property type="evidence" value="ECO:0007669"/>
    <property type="project" value="InterPro"/>
</dbReference>
<dbReference type="OrthoDB" id="9795022at2"/>
<keyword evidence="8" id="KW-1185">Reference proteome</keyword>
<sequence>MAMELRHLRHFVAVAEEGHITRAAERLGIQQPPLSQRIKAIETELDVQLFRRKARGVELTEAGRVFLDRARATLAQYDGAFEATRSAARGEQGRLCVGIMPTAPFHPFVPFAIRAFRAAFPLVSLTLDECLRKEALERLRNNQMDVAFLRAPLAEPQSLVVNPLLVEPMVVALPSDHVLAQRDRGDGAISLKDLAGETFIIYARQLGPAFYEATMAACLKAGFSPRLGQEAPRITSALSLVAVGLGISLVPACMQRMTMDGIAYRRLKGASQPKAVLNLTSRRGEPSPVVRNFVSLVRRAAQNFRRDPEKGGTIRRSG</sequence>
<dbReference type="Gene3D" id="1.10.10.10">
    <property type="entry name" value="Winged helix-like DNA-binding domain superfamily/Winged helix DNA-binding domain"/>
    <property type="match status" value="1"/>
</dbReference>
<dbReference type="SUPFAM" id="SSF46785">
    <property type="entry name" value="Winged helix' DNA-binding domain"/>
    <property type="match status" value="1"/>
</dbReference>
<evidence type="ECO:0000256" key="5">
    <source>
        <dbReference type="ARBA" id="ARBA00023163"/>
    </source>
</evidence>
<evidence type="ECO:0000313" key="7">
    <source>
        <dbReference type="EMBL" id="KRR14905.1"/>
    </source>
</evidence>
<feature type="domain" description="HTH lysR-type" evidence="6">
    <location>
        <begin position="3"/>
        <end position="60"/>
    </location>
</feature>
<dbReference type="InterPro" id="IPR005119">
    <property type="entry name" value="LysR_subst-bd"/>
</dbReference>
<dbReference type="PROSITE" id="PS50931">
    <property type="entry name" value="HTH_LYSR"/>
    <property type="match status" value="1"/>
</dbReference>
<dbReference type="InterPro" id="IPR000847">
    <property type="entry name" value="LysR_HTH_N"/>
</dbReference>
<accession>A0A0R3M4B5</accession>
<evidence type="ECO:0000313" key="8">
    <source>
        <dbReference type="Proteomes" id="UP000052023"/>
    </source>
</evidence>
<dbReference type="InterPro" id="IPR036388">
    <property type="entry name" value="WH-like_DNA-bd_sf"/>
</dbReference>
<dbReference type="SUPFAM" id="SSF53850">
    <property type="entry name" value="Periplasmic binding protein-like II"/>
    <property type="match status" value="1"/>
</dbReference>
<comment type="similarity">
    <text evidence="2">Belongs to the LysR transcriptional regulatory family.</text>
</comment>
<proteinExistence type="inferred from homology"/>
<dbReference type="PANTHER" id="PTHR30346">
    <property type="entry name" value="TRANSCRIPTIONAL DUAL REGULATOR HCAR-RELATED"/>
    <property type="match status" value="1"/>
</dbReference>
<dbReference type="InterPro" id="IPR036390">
    <property type="entry name" value="WH_DNA-bd_sf"/>
</dbReference>
<dbReference type="FunFam" id="1.10.10.10:FF:000001">
    <property type="entry name" value="LysR family transcriptional regulator"/>
    <property type="match status" value="1"/>
</dbReference>
<keyword evidence="3" id="KW-0805">Transcription regulation</keyword>
<comment type="caution">
    <text evidence="7">The sequence shown here is derived from an EMBL/GenBank/DDBJ whole genome shotgun (WGS) entry which is preliminary data.</text>
</comment>
<comment type="function">
    <text evidence="1">NodD regulates the expression of the nodABCFE genes which encode other nodulation proteins. NodD is also a negative regulator of its own expression. Binds flavonoids as inducers.</text>
</comment>
<evidence type="ECO:0000256" key="3">
    <source>
        <dbReference type="ARBA" id="ARBA00023015"/>
    </source>
</evidence>
<dbReference type="CDD" id="cd08451">
    <property type="entry name" value="PBP2_BudR"/>
    <property type="match status" value="1"/>
</dbReference>
<protein>
    <recommendedName>
        <fullName evidence="6">HTH lysR-type domain-containing protein</fullName>
    </recommendedName>
</protein>
<dbReference type="PANTHER" id="PTHR30346:SF30">
    <property type="entry name" value="SMALL NEUTRAL PROTEASE REGULATORY PROTEIN"/>
    <property type="match status" value="1"/>
</dbReference>
<keyword evidence="4" id="KW-0238">DNA-binding</keyword>
<reference evidence="7 8" key="1">
    <citation type="submission" date="2014-03" db="EMBL/GenBank/DDBJ databases">
        <title>Bradyrhizobium valentinum sp. nov., isolated from effective nodules of Lupinus mariae-josephae, a lupine endemic of basic-lime soils in Eastern Spain.</title>
        <authorList>
            <person name="Duran D."/>
            <person name="Rey L."/>
            <person name="Navarro A."/>
            <person name="Busquets A."/>
            <person name="Imperial J."/>
            <person name="Ruiz-Argueso T."/>
        </authorList>
    </citation>
    <scope>NUCLEOTIDE SEQUENCE [LARGE SCALE GENOMIC DNA]</scope>
    <source>
        <strain evidence="7 8">Ro19</strain>
    </source>
</reference>